<feature type="non-terminal residue" evidence="1">
    <location>
        <position position="64"/>
    </location>
</feature>
<evidence type="ECO:0000313" key="1">
    <source>
        <dbReference type="EMBL" id="MES1922996.1"/>
    </source>
</evidence>
<accession>A0ABV2ATK3</accession>
<feature type="non-terminal residue" evidence="1">
    <location>
        <position position="1"/>
    </location>
</feature>
<dbReference type="Proteomes" id="UP001439008">
    <property type="component" value="Unassembled WGS sequence"/>
</dbReference>
<dbReference type="EMBL" id="JBDODL010004282">
    <property type="protein sequence ID" value="MES1922996.1"/>
    <property type="molecule type" value="Genomic_DNA"/>
</dbReference>
<sequence>AVKDEYIPVPPAPTVRGEVVSENFFNGVEETSNTEDVENAELKNKDAELGDNPTIGQIAQKEFE</sequence>
<reference evidence="1 2" key="1">
    <citation type="journal article" date="2024" name="BMC Biol.">
        <title>Comparative genomics of Ascetosporea gives new insight into the evolutionary basis for animal parasitism in Rhizaria.</title>
        <authorList>
            <person name="Hiltunen Thoren M."/>
            <person name="Onut-Brannstrom I."/>
            <person name="Alfjorden A."/>
            <person name="Peckova H."/>
            <person name="Swords F."/>
            <person name="Hooper C."/>
            <person name="Holzer A.S."/>
            <person name="Bass D."/>
            <person name="Burki F."/>
        </authorList>
    </citation>
    <scope>NUCLEOTIDE SEQUENCE [LARGE SCALE GENOMIC DNA]</scope>
    <source>
        <strain evidence="1">20-A016</strain>
    </source>
</reference>
<protein>
    <submittedName>
        <fullName evidence="1">Uncharacterized protein</fullName>
    </submittedName>
</protein>
<keyword evidence="2" id="KW-1185">Reference proteome</keyword>
<proteinExistence type="predicted"/>
<gene>
    <name evidence="1" type="ORF">MHBO_004528</name>
</gene>
<comment type="caution">
    <text evidence="1">The sequence shown here is derived from an EMBL/GenBank/DDBJ whole genome shotgun (WGS) entry which is preliminary data.</text>
</comment>
<organism evidence="1 2">
    <name type="scientific">Bonamia ostreae</name>
    <dbReference type="NCBI Taxonomy" id="126728"/>
    <lineage>
        <taxon>Eukaryota</taxon>
        <taxon>Sar</taxon>
        <taxon>Rhizaria</taxon>
        <taxon>Endomyxa</taxon>
        <taxon>Ascetosporea</taxon>
        <taxon>Haplosporida</taxon>
        <taxon>Bonamia</taxon>
    </lineage>
</organism>
<name>A0ABV2ATK3_9EUKA</name>
<evidence type="ECO:0000313" key="2">
    <source>
        <dbReference type="Proteomes" id="UP001439008"/>
    </source>
</evidence>